<gene>
    <name evidence="14" type="primary">gspK</name>
    <name evidence="14" type="ORF">LJ739_12410</name>
</gene>
<dbReference type="InterPro" id="IPR049031">
    <property type="entry name" value="T2SSK_SAM-like_1st"/>
</dbReference>
<feature type="domain" description="T2SS protein K second SAM-like" evidence="12">
    <location>
        <begin position="254"/>
        <end position="317"/>
    </location>
</feature>
<dbReference type="SUPFAM" id="SSF158544">
    <property type="entry name" value="GspK insert domain-like"/>
    <property type="match status" value="2"/>
</dbReference>
<protein>
    <recommendedName>
        <fullName evidence="10">Type II secretion system protein K</fullName>
    </recommendedName>
</protein>
<evidence type="ECO:0000256" key="2">
    <source>
        <dbReference type="ARBA" id="ARBA00007246"/>
    </source>
</evidence>
<dbReference type="PANTHER" id="PTHR38831">
    <property type="entry name" value="TYPE II SECRETION SYSTEM PROTEIN K"/>
    <property type="match status" value="1"/>
</dbReference>
<dbReference type="Proteomes" id="UP001520878">
    <property type="component" value="Unassembled WGS sequence"/>
</dbReference>
<dbReference type="PANTHER" id="PTHR38831:SF1">
    <property type="entry name" value="TYPE II SECRETION SYSTEM PROTEIN K-RELATED"/>
    <property type="match status" value="1"/>
</dbReference>
<reference evidence="14 15" key="1">
    <citation type="submission" date="2021-10" db="EMBL/GenBank/DDBJ databases">
        <title>Draft genome of Aestuariibacter halophilus JC2043.</title>
        <authorList>
            <person name="Emsley S.A."/>
            <person name="Pfannmuller K.M."/>
            <person name="Ushijima B."/>
            <person name="Saw J.H."/>
            <person name="Videau P."/>
        </authorList>
    </citation>
    <scope>NUCLEOTIDE SEQUENCE [LARGE SCALE GENOMIC DNA]</scope>
    <source>
        <strain evidence="14 15">JC2043</strain>
    </source>
</reference>
<evidence type="ECO:0000313" key="15">
    <source>
        <dbReference type="Proteomes" id="UP001520878"/>
    </source>
</evidence>
<dbReference type="InterPro" id="IPR049179">
    <property type="entry name" value="T2SSK_SAM-like_2nd"/>
</dbReference>
<keyword evidence="15" id="KW-1185">Reference proteome</keyword>
<sequence length="360" mass="39071">MRGHQSQRGVALVIVLMIVALVSILATEMSGRLQLSIQRASNIKDNNQAYLYALGAEQFATVAIKQLIDANNGIVNLEQPWSEPLQYPLPGGGIEAHLVDMQGCFNLNALSDTNHLRTPSGTTPGGATNSPQPNNANNAGATTGGTKGTASSTLAIRAAAFETMLRALQSANIDSYSAETLRDSLADWLDEDDTMRTYGAEDSEYAGRSPAYLAANQLMTTLSELRLVNGADMEWLPQVLPLLCVLPEDNRLKININTIDEDHAAVLAGVTGMSLSDATGIISSRKPKGWEKVDDFMQLPEITALNLSNDQKALLDVTTQYFMLRIKTRYNSATFNMSTLFRVDSNDQVTVVRREFGGVK</sequence>
<evidence type="ECO:0000256" key="6">
    <source>
        <dbReference type="ARBA" id="ARBA00022692"/>
    </source>
</evidence>
<keyword evidence="6" id="KW-0812">Transmembrane</keyword>
<keyword evidence="3 10" id="KW-0813">Transport</keyword>
<keyword evidence="7" id="KW-0653">Protein transport</keyword>
<dbReference type="InterPro" id="IPR038072">
    <property type="entry name" value="GspK_central_sf"/>
</dbReference>
<dbReference type="Gene3D" id="3.30.1300.30">
    <property type="entry name" value="GSPII I/J protein-like"/>
    <property type="match status" value="1"/>
</dbReference>
<dbReference type="Pfam" id="PF21687">
    <property type="entry name" value="T2SSK_1st"/>
    <property type="match status" value="1"/>
</dbReference>
<feature type="domain" description="T2SS protein K first SAM-like" evidence="13">
    <location>
        <begin position="103"/>
        <end position="248"/>
    </location>
</feature>
<organism evidence="14 15">
    <name type="scientific">Fluctibacter halophilus</name>
    <dbReference type="NCBI Taxonomy" id="226011"/>
    <lineage>
        <taxon>Bacteria</taxon>
        <taxon>Pseudomonadati</taxon>
        <taxon>Pseudomonadota</taxon>
        <taxon>Gammaproteobacteria</taxon>
        <taxon>Alteromonadales</taxon>
        <taxon>Alteromonadaceae</taxon>
        <taxon>Fluctibacter</taxon>
    </lineage>
</organism>
<evidence type="ECO:0000259" key="13">
    <source>
        <dbReference type="Pfam" id="PF21687"/>
    </source>
</evidence>
<keyword evidence="4 10" id="KW-1003">Cell membrane</keyword>
<accession>A0ABS8GAC4</accession>
<evidence type="ECO:0000256" key="5">
    <source>
        <dbReference type="ARBA" id="ARBA00022519"/>
    </source>
</evidence>
<feature type="region of interest" description="Disordered" evidence="11">
    <location>
        <begin position="115"/>
        <end position="148"/>
    </location>
</feature>
<dbReference type="RefSeq" id="WP_229160939.1">
    <property type="nucleotide sequence ID" value="NZ_JAJEWP010000003.1"/>
</dbReference>
<comment type="similarity">
    <text evidence="2 10">Belongs to the GSP K family.</text>
</comment>
<keyword evidence="5 10" id="KW-0997">Cell inner membrane</keyword>
<dbReference type="EMBL" id="JAJEWP010000003">
    <property type="protein sequence ID" value="MCC2617046.1"/>
    <property type="molecule type" value="Genomic_DNA"/>
</dbReference>
<dbReference type="PIRSF" id="PIRSF002786">
    <property type="entry name" value="XcpX"/>
    <property type="match status" value="1"/>
</dbReference>
<comment type="subcellular location">
    <subcellularLocation>
        <location evidence="1 10">Cell inner membrane</location>
    </subcellularLocation>
</comment>
<dbReference type="Pfam" id="PF03934">
    <property type="entry name" value="T2SSK"/>
    <property type="match status" value="1"/>
</dbReference>
<evidence type="ECO:0000256" key="4">
    <source>
        <dbReference type="ARBA" id="ARBA00022475"/>
    </source>
</evidence>
<evidence type="ECO:0000256" key="7">
    <source>
        <dbReference type="ARBA" id="ARBA00022927"/>
    </source>
</evidence>
<keyword evidence="9 10" id="KW-0472">Membrane</keyword>
<feature type="compositionally biased region" description="Polar residues" evidence="11">
    <location>
        <begin position="115"/>
        <end position="133"/>
    </location>
</feature>
<evidence type="ECO:0000256" key="10">
    <source>
        <dbReference type="PIRNR" id="PIRNR002786"/>
    </source>
</evidence>
<dbReference type="InterPro" id="IPR005628">
    <property type="entry name" value="GspK"/>
</dbReference>
<evidence type="ECO:0000313" key="14">
    <source>
        <dbReference type="EMBL" id="MCC2617046.1"/>
    </source>
</evidence>
<keyword evidence="8" id="KW-1133">Transmembrane helix</keyword>
<dbReference type="Gene3D" id="1.10.40.60">
    <property type="entry name" value="EpsJ-like"/>
    <property type="match status" value="2"/>
</dbReference>
<proteinExistence type="inferred from homology"/>
<dbReference type="InterPro" id="IPR045584">
    <property type="entry name" value="Pilin-like"/>
</dbReference>
<name>A0ABS8GAC4_9ALTE</name>
<dbReference type="NCBIfam" id="NF037980">
    <property type="entry name" value="T2SS_GspK"/>
    <property type="match status" value="1"/>
</dbReference>
<evidence type="ECO:0000256" key="11">
    <source>
        <dbReference type="SAM" id="MobiDB-lite"/>
    </source>
</evidence>
<evidence type="ECO:0000256" key="9">
    <source>
        <dbReference type="ARBA" id="ARBA00023136"/>
    </source>
</evidence>
<dbReference type="SUPFAM" id="SSF54523">
    <property type="entry name" value="Pili subunits"/>
    <property type="match status" value="1"/>
</dbReference>
<evidence type="ECO:0000256" key="3">
    <source>
        <dbReference type="ARBA" id="ARBA00022448"/>
    </source>
</evidence>
<evidence type="ECO:0000256" key="8">
    <source>
        <dbReference type="ARBA" id="ARBA00022989"/>
    </source>
</evidence>
<evidence type="ECO:0000256" key="1">
    <source>
        <dbReference type="ARBA" id="ARBA00004533"/>
    </source>
</evidence>
<comment type="caution">
    <text evidence="14">The sequence shown here is derived from an EMBL/GenBank/DDBJ whole genome shotgun (WGS) entry which is preliminary data.</text>
</comment>
<evidence type="ECO:0000259" key="12">
    <source>
        <dbReference type="Pfam" id="PF03934"/>
    </source>
</evidence>